<keyword evidence="1" id="KW-0472">Membrane</keyword>
<sequence length="337" mass="36686">MSCPTSGGPPMNTDISGIGVRLSFYLQTLFLGCLTIRSPSLDEVAGAFCTLLATNTGMAVTALILGFKPTPEISFHDALVVFYLLNISWFTVFFALPSRVRFPGRGNLKMLRMLHVFSVIQSYTLFAFALAMLCTAETFGSNPRCNANAVVVLFPPFPAIKRGQILFLVLTGLVVISYTALIVRDISRPTKRLIHRTLKVVLRSKPEQPPTDDAGGLETTPLTGSITPHLATTPALASASAAPEHVPLPKYIPLSERATPYDPNIEWMDGCVQSPHHSNIVGSGGDEYRASYPAKSFRTIGRQSFPVAVWTVLCLMSVFNTFWDNGVRKLPASLPPV</sequence>
<feature type="transmembrane region" description="Helical" evidence="1">
    <location>
        <begin position="79"/>
        <end position="98"/>
    </location>
</feature>
<gene>
    <name evidence="2" type="ORF">B0H16DRAFT_1701178</name>
</gene>
<protein>
    <submittedName>
        <fullName evidence="2">Uncharacterized protein</fullName>
    </submittedName>
</protein>
<accession>A0AAD7HCJ4</accession>
<feature type="transmembrane region" description="Helical" evidence="1">
    <location>
        <begin position="110"/>
        <end position="133"/>
    </location>
</feature>
<feature type="transmembrane region" description="Helical" evidence="1">
    <location>
        <begin position="305"/>
        <end position="323"/>
    </location>
</feature>
<evidence type="ECO:0000256" key="1">
    <source>
        <dbReference type="SAM" id="Phobius"/>
    </source>
</evidence>
<feature type="transmembrane region" description="Helical" evidence="1">
    <location>
        <begin position="18"/>
        <end position="37"/>
    </location>
</feature>
<proteinExistence type="predicted"/>
<evidence type="ECO:0000313" key="2">
    <source>
        <dbReference type="EMBL" id="KAJ7716956.1"/>
    </source>
</evidence>
<keyword evidence="3" id="KW-1185">Reference proteome</keyword>
<keyword evidence="1" id="KW-0812">Transmembrane</keyword>
<reference evidence="2" key="1">
    <citation type="submission" date="2023-03" db="EMBL/GenBank/DDBJ databases">
        <title>Massive genome expansion in bonnet fungi (Mycena s.s.) driven by repeated elements and novel gene families across ecological guilds.</title>
        <authorList>
            <consortium name="Lawrence Berkeley National Laboratory"/>
            <person name="Harder C.B."/>
            <person name="Miyauchi S."/>
            <person name="Viragh M."/>
            <person name="Kuo A."/>
            <person name="Thoen E."/>
            <person name="Andreopoulos B."/>
            <person name="Lu D."/>
            <person name="Skrede I."/>
            <person name="Drula E."/>
            <person name="Henrissat B."/>
            <person name="Morin E."/>
            <person name="Kohler A."/>
            <person name="Barry K."/>
            <person name="LaButti K."/>
            <person name="Morin E."/>
            <person name="Salamov A."/>
            <person name="Lipzen A."/>
            <person name="Mereny Z."/>
            <person name="Hegedus B."/>
            <person name="Baldrian P."/>
            <person name="Stursova M."/>
            <person name="Weitz H."/>
            <person name="Taylor A."/>
            <person name="Grigoriev I.V."/>
            <person name="Nagy L.G."/>
            <person name="Martin F."/>
            <person name="Kauserud H."/>
        </authorList>
    </citation>
    <scope>NUCLEOTIDE SEQUENCE</scope>
    <source>
        <strain evidence="2">CBHHK182m</strain>
    </source>
</reference>
<dbReference type="EMBL" id="JARKIB010000284">
    <property type="protein sequence ID" value="KAJ7716956.1"/>
    <property type="molecule type" value="Genomic_DNA"/>
</dbReference>
<organism evidence="2 3">
    <name type="scientific">Mycena metata</name>
    <dbReference type="NCBI Taxonomy" id="1033252"/>
    <lineage>
        <taxon>Eukaryota</taxon>
        <taxon>Fungi</taxon>
        <taxon>Dikarya</taxon>
        <taxon>Basidiomycota</taxon>
        <taxon>Agaricomycotina</taxon>
        <taxon>Agaricomycetes</taxon>
        <taxon>Agaricomycetidae</taxon>
        <taxon>Agaricales</taxon>
        <taxon>Marasmiineae</taxon>
        <taxon>Mycenaceae</taxon>
        <taxon>Mycena</taxon>
    </lineage>
</organism>
<feature type="transmembrane region" description="Helical" evidence="1">
    <location>
        <begin position="44"/>
        <end position="67"/>
    </location>
</feature>
<dbReference type="Proteomes" id="UP001215598">
    <property type="component" value="Unassembled WGS sequence"/>
</dbReference>
<comment type="caution">
    <text evidence="2">The sequence shown here is derived from an EMBL/GenBank/DDBJ whole genome shotgun (WGS) entry which is preliminary data.</text>
</comment>
<dbReference type="AlphaFoldDB" id="A0AAD7HCJ4"/>
<keyword evidence="1" id="KW-1133">Transmembrane helix</keyword>
<evidence type="ECO:0000313" key="3">
    <source>
        <dbReference type="Proteomes" id="UP001215598"/>
    </source>
</evidence>
<name>A0AAD7HCJ4_9AGAR</name>
<feature type="transmembrane region" description="Helical" evidence="1">
    <location>
        <begin position="165"/>
        <end position="183"/>
    </location>
</feature>